<proteinExistence type="predicted"/>
<dbReference type="EMBL" id="LR862148">
    <property type="protein sequence ID" value="CAD1830297.1"/>
    <property type="molecule type" value="Genomic_DNA"/>
</dbReference>
<feature type="region of interest" description="Disordered" evidence="1">
    <location>
        <begin position="1"/>
        <end position="48"/>
    </location>
</feature>
<name>A0A6V7PHK9_ANACO</name>
<gene>
    <name evidence="2" type="ORF">CB5_LOCUS13508</name>
</gene>
<feature type="region of interest" description="Disordered" evidence="1">
    <location>
        <begin position="140"/>
        <end position="172"/>
    </location>
</feature>
<dbReference type="AlphaFoldDB" id="A0A6V7PHK9"/>
<accession>A0A6V7PHK9</accession>
<feature type="compositionally biased region" description="Acidic residues" evidence="1">
    <location>
        <begin position="146"/>
        <end position="165"/>
    </location>
</feature>
<feature type="compositionally biased region" description="Pro residues" evidence="1">
    <location>
        <begin position="23"/>
        <end position="35"/>
    </location>
</feature>
<protein>
    <submittedName>
        <fullName evidence="2">Uncharacterized protein</fullName>
    </submittedName>
</protein>
<sequence length="172" mass="17802">MDAALSGPTPSSLLSLPSFPTLAPKPRPPPPPPTSTLPSSASAHGPVHRRAATGYAAALADAALCAGALGPAARCARRLELRAERPLPDPAAAAAEGGLERHVATMVRLLVGKGRAGMVAEVVAEFVRICDELGATETVVVGESRVEEEEEGEEEDQRGDQDEAEPSLRLSQ</sequence>
<feature type="compositionally biased region" description="Low complexity" evidence="1">
    <location>
        <begin position="1"/>
        <end position="22"/>
    </location>
</feature>
<evidence type="ECO:0000256" key="1">
    <source>
        <dbReference type="SAM" id="MobiDB-lite"/>
    </source>
</evidence>
<evidence type="ECO:0000313" key="2">
    <source>
        <dbReference type="EMBL" id="CAD1830297.1"/>
    </source>
</evidence>
<reference evidence="2" key="1">
    <citation type="submission" date="2020-07" db="EMBL/GenBank/DDBJ databases">
        <authorList>
            <person name="Lin J."/>
        </authorList>
    </citation>
    <scope>NUCLEOTIDE SEQUENCE</scope>
</reference>
<organism evidence="2">
    <name type="scientific">Ananas comosus var. bracteatus</name>
    <name type="common">red pineapple</name>
    <dbReference type="NCBI Taxonomy" id="296719"/>
    <lineage>
        <taxon>Eukaryota</taxon>
        <taxon>Viridiplantae</taxon>
        <taxon>Streptophyta</taxon>
        <taxon>Embryophyta</taxon>
        <taxon>Tracheophyta</taxon>
        <taxon>Spermatophyta</taxon>
        <taxon>Magnoliopsida</taxon>
        <taxon>Liliopsida</taxon>
        <taxon>Poales</taxon>
        <taxon>Bromeliaceae</taxon>
        <taxon>Bromelioideae</taxon>
        <taxon>Ananas</taxon>
    </lineage>
</organism>